<evidence type="ECO:0000256" key="5">
    <source>
        <dbReference type="SAM" id="Phobius"/>
    </source>
</evidence>
<evidence type="ECO:0000256" key="2">
    <source>
        <dbReference type="ARBA" id="ARBA00022692"/>
    </source>
</evidence>
<dbReference type="InterPro" id="IPR052860">
    <property type="entry name" value="NRL-GPCR1"/>
</dbReference>
<reference evidence="10" key="1">
    <citation type="submission" date="2016-11" db="UniProtKB">
        <authorList>
            <consortium name="WormBaseParasite"/>
        </authorList>
    </citation>
    <scope>IDENTIFICATION</scope>
</reference>
<dbReference type="PANTHER" id="PTHR47521:SF7">
    <property type="entry name" value="SERPENTINE RECEPTOR CLASS EPSILON-6"/>
    <property type="match status" value="1"/>
</dbReference>
<dbReference type="AlphaFoldDB" id="A0A1I7RV73"/>
<evidence type="ECO:0000313" key="8">
    <source>
        <dbReference type="Proteomes" id="UP000095284"/>
    </source>
</evidence>
<evidence type="ECO:0000256" key="1">
    <source>
        <dbReference type="ARBA" id="ARBA00004141"/>
    </source>
</evidence>
<dbReference type="EMBL" id="CAJFCV020000005">
    <property type="protein sequence ID" value="CAG9124673.1"/>
    <property type="molecule type" value="Genomic_DNA"/>
</dbReference>
<protein>
    <submittedName>
        <fullName evidence="6">(pine wood nematode) hypothetical protein</fullName>
    </submittedName>
</protein>
<keyword evidence="9" id="KW-1185">Reference proteome</keyword>
<evidence type="ECO:0000256" key="3">
    <source>
        <dbReference type="ARBA" id="ARBA00022989"/>
    </source>
</evidence>
<keyword evidence="3 5" id="KW-1133">Transmembrane helix</keyword>
<evidence type="ECO:0000313" key="6">
    <source>
        <dbReference type="EMBL" id="CAD5232363.1"/>
    </source>
</evidence>
<dbReference type="Pfam" id="PF10292">
    <property type="entry name" value="7TM_GPCR_Srab"/>
    <property type="match status" value="1"/>
</dbReference>
<evidence type="ECO:0000313" key="7">
    <source>
        <dbReference type="EMBL" id="CAG9124673.1"/>
    </source>
</evidence>
<dbReference type="InterPro" id="IPR019408">
    <property type="entry name" value="7TM_GPCR_serpentine_rcpt_Srab"/>
</dbReference>
<feature type="transmembrane region" description="Helical" evidence="5">
    <location>
        <begin position="255"/>
        <end position="276"/>
    </location>
</feature>
<feature type="transmembrane region" description="Helical" evidence="5">
    <location>
        <begin position="6"/>
        <end position="27"/>
    </location>
</feature>
<gene>
    <name evidence="6" type="ORF">BXYJ_LOCUS12454</name>
</gene>
<dbReference type="PANTHER" id="PTHR47521">
    <property type="entry name" value="SERPENTINE RECEPTOR, CLASS E (EPSILON)-RELATED"/>
    <property type="match status" value="1"/>
</dbReference>
<feature type="transmembrane region" description="Helical" evidence="5">
    <location>
        <begin position="225"/>
        <end position="249"/>
    </location>
</feature>
<comment type="subcellular location">
    <subcellularLocation>
        <location evidence="1">Membrane</location>
        <topology evidence="1">Multi-pass membrane protein</topology>
    </subcellularLocation>
</comment>
<accession>A0A1I7RV73</accession>
<keyword evidence="4 5" id="KW-0472">Membrane</keyword>
<evidence type="ECO:0000313" key="10">
    <source>
        <dbReference type="WBParaSite" id="BXY_0463400.1"/>
    </source>
</evidence>
<evidence type="ECO:0000313" key="9">
    <source>
        <dbReference type="Proteomes" id="UP000659654"/>
    </source>
</evidence>
<dbReference type="WBParaSite" id="BXY_0463400.1">
    <property type="protein sequence ID" value="BXY_0463400.1"/>
    <property type="gene ID" value="BXY_0463400"/>
</dbReference>
<feature type="transmembrane region" description="Helical" evidence="5">
    <location>
        <begin position="117"/>
        <end position="139"/>
    </location>
</feature>
<dbReference type="GO" id="GO:0016020">
    <property type="term" value="C:membrane"/>
    <property type="evidence" value="ECO:0007669"/>
    <property type="project" value="UniProtKB-SubCell"/>
</dbReference>
<reference evidence="7" key="2">
    <citation type="submission" date="2020-08" db="EMBL/GenBank/DDBJ databases">
        <authorList>
            <person name="Kikuchi T."/>
        </authorList>
    </citation>
    <scope>NUCLEOTIDE SEQUENCE</scope>
    <source>
        <strain evidence="6">Ka4C1</strain>
    </source>
</reference>
<sequence length="331" mass="39092">MPVCVVFFRCLEVFIGSMSLLLNVYFIREIRRGYVHPNLRAILTIRSSLLVIGDFSNISDRILVNWLEVKLWDFEVWIDYVKYTLLYANFLSELPICVERVTATICSRTYERKKCNLSFFIAAFFICQMSVSIFIAYASMNMYERDYYLYYKIRKGMELPAAIALCYLFGTVFLNMSTFCIFLFLHWYNSQQYKKTVKLGHTLSYRYQLHENVLINKLLLPWSSAIFGFSLFSQGYYISVISGWISTYLAEELHFYLGSVYTLSNLTPPLLMILCYERLRKRLFSAMRIRRCKSSVNPTDVYKPTINKNSFAVGERYFDILAKAWDKRDPR</sequence>
<organism evidence="8 10">
    <name type="scientific">Bursaphelenchus xylophilus</name>
    <name type="common">Pinewood nematode worm</name>
    <name type="synonym">Aphelenchoides xylophilus</name>
    <dbReference type="NCBI Taxonomy" id="6326"/>
    <lineage>
        <taxon>Eukaryota</taxon>
        <taxon>Metazoa</taxon>
        <taxon>Ecdysozoa</taxon>
        <taxon>Nematoda</taxon>
        <taxon>Chromadorea</taxon>
        <taxon>Rhabditida</taxon>
        <taxon>Tylenchina</taxon>
        <taxon>Tylenchomorpha</taxon>
        <taxon>Aphelenchoidea</taxon>
        <taxon>Aphelenchoididae</taxon>
        <taxon>Bursaphelenchus</taxon>
    </lineage>
</organism>
<dbReference type="EMBL" id="CAJFDI010000005">
    <property type="protein sequence ID" value="CAD5232363.1"/>
    <property type="molecule type" value="Genomic_DNA"/>
</dbReference>
<proteinExistence type="predicted"/>
<keyword evidence="2 5" id="KW-0812">Transmembrane</keyword>
<evidence type="ECO:0000256" key="4">
    <source>
        <dbReference type="ARBA" id="ARBA00023136"/>
    </source>
</evidence>
<dbReference type="OrthoDB" id="10492188at2759"/>
<dbReference type="Proteomes" id="UP000659654">
    <property type="component" value="Unassembled WGS sequence"/>
</dbReference>
<feature type="transmembrane region" description="Helical" evidence="5">
    <location>
        <begin position="159"/>
        <end position="185"/>
    </location>
</feature>
<dbReference type="Proteomes" id="UP000582659">
    <property type="component" value="Unassembled WGS sequence"/>
</dbReference>
<dbReference type="Proteomes" id="UP000095284">
    <property type="component" value="Unplaced"/>
</dbReference>
<name>A0A1I7RV73_BURXY</name>